<feature type="region of interest" description="Disordered" evidence="1">
    <location>
        <begin position="336"/>
        <end position="361"/>
    </location>
</feature>
<evidence type="ECO:0000313" key="2">
    <source>
        <dbReference type="EMBL" id="EYE92196.1"/>
    </source>
</evidence>
<dbReference type="GeneID" id="63697866"/>
<name>A0A017S5T1_ASPRC</name>
<gene>
    <name evidence="2" type="ORF">EURHEDRAFT_415618</name>
</gene>
<sequence>MSKVILLMGAPTFRSLQWDEDKLLNTPISPFHGPDSHPQEAWPFPDDHPLKWRLLQQIPAKEQAHDDIELEPNRDTISFTTEGLTDTAGKYSVLSQFYDHSFAVHEASEVSAPMSFLQYSPLQESGLWVDSTMTSSASTSSSKQNSSRQPSFISIQGQVCDLQDIPSASYLRSIVPQTVTVNLIVGIITIHPPRRVITRQWKQEVNIVEMVVGDETRSGFGVTFWVPPESGRTDNGSSNNDGLGRSLDGLRPRDIVLLRMVGLSSFRERVYGQSLRKGVTQIDLLHHQRVDATDAGGIYGLRRLLDTGRDREDPVVVKARRVREWIQRFVLAPEPAGGDEAGGMRRMKRGQTLPPDTPEMV</sequence>
<dbReference type="HOGENOM" id="CLU_054588_0_0_1"/>
<dbReference type="RefSeq" id="XP_040635884.1">
    <property type="nucleotide sequence ID" value="XM_040782742.1"/>
</dbReference>
<reference evidence="3" key="1">
    <citation type="journal article" date="2014" name="Nat. Commun.">
        <title>Genomic adaptations of the halophilic Dead Sea filamentous fungus Eurotium rubrum.</title>
        <authorList>
            <person name="Kis-Papo T."/>
            <person name="Weig A.R."/>
            <person name="Riley R."/>
            <person name="Persoh D."/>
            <person name="Salamov A."/>
            <person name="Sun H."/>
            <person name="Lipzen A."/>
            <person name="Wasser S.P."/>
            <person name="Rambold G."/>
            <person name="Grigoriev I.V."/>
            <person name="Nevo E."/>
        </authorList>
    </citation>
    <scope>NUCLEOTIDE SEQUENCE [LARGE SCALE GENOMIC DNA]</scope>
    <source>
        <strain evidence="3">CBS 135680</strain>
    </source>
</reference>
<dbReference type="EMBL" id="KK088438">
    <property type="protein sequence ID" value="EYE92196.1"/>
    <property type="molecule type" value="Genomic_DNA"/>
</dbReference>
<protein>
    <submittedName>
        <fullName evidence="2">Uncharacterized protein</fullName>
    </submittedName>
</protein>
<keyword evidence="3" id="KW-1185">Reference proteome</keyword>
<dbReference type="OrthoDB" id="5378679at2759"/>
<dbReference type="AlphaFoldDB" id="A0A017S5T1"/>
<dbReference type="Proteomes" id="UP000019804">
    <property type="component" value="Unassembled WGS sequence"/>
</dbReference>
<evidence type="ECO:0000313" key="3">
    <source>
        <dbReference type="Proteomes" id="UP000019804"/>
    </source>
</evidence>
<feature type="region of interest" description="Disordered" evidence="1">
    <location>
        <begin position="224"/>
        <end position="245"/>
    </location>
</feature>
<accession>A0A017S5T1</accession>
<organism evidence="2 3">
    <name type="scientific">Aspergillus ruber (strain CBS 135680)</name>
    <dbReference type="NCBI Taxonomy" id="1388766"/>
    <lineage>
        <taxon>Eukaryota</taxon>
        <taxon>Fungi</taxon>
        <taxon>Dikarya</taxon>
        <taxon>Ascomycota</taxon>
        <taxon>Pezizomycotina</taxon>
        <taxon>Eurotiomycetes</taxon>
        <taxon>Eurotiomycetidae</taxon>
        <taxon>Eurotiales</taxon>
        <taxon>Aspergillaceae</taxon>
        <taxon>Aspergillus</taxon>
        <taxon>Aspergillus subgen. Aspergillus</taxon>
    </lineage>
</organism>
<evidence type="ECO:0000256" key="1">
    <source>
        <dbReference type="SAM" id="MobiDB-lite"/>
    </source>
</evidence>
<proteinExistence type="predicted"/>